<dbReference type="Proteomes" id="UP000789702">
    <property type="component" value="Unassembled WGS sequence"/>
</dbReference>
<proteinExistence type="predicted"/>
<feature type="non-terminal residue" evidence="1">
    <location>
        <position position="1"/>
    </location>
</feature>
<protein>
    <submittedName>
        <fullName evidence="1">15080_t:CDS:1</fullName>
    </submittedName>
</protein>
<evidence type="ECO:0000313" key="1">
    <source>
        <dbReference type="EMBL" id="CAG8692076.1"/>
    </source>
</evidence>
<comment type="caution">
    <text evidence="1">The sequence shown here is derived from an EMBL/GenBank/DDBJ whole genome shotgun (WGS) entry which is preliminary data.</text>
</comment>
<keyword evidence="2" id="KW-1185">Reference proteome</keyword>
<name>A0ACA9P8F2_9GLOM</name>
<evidence type="ECO:0000313" key="2">
    <source>
        <dbReference type="Proteomes" id="UP000789702"/>
    </source>
</evidence>
<organism evidence="1 2">
    <name type="scientific">Dentiscutata heterogama</name>
    <dbReference type="NCBI Taxonomy" id="1316150"/>
    <lineage>
        <taxon>Eukaryota</taxon>
        <taxon>Fungi</taxon>
        <taxon>Fungi incertae sedis</taxon>
        <taxon>Mucoromycota</taxon>
        <taxon>Glomeromycotina</taxon>
        <taxon>Glomeromycetes</taxon>
        <taxon>Diversisporales</taxon>
        <taxon>Gigasporaceae</taxon>
        <taxon>Dentiscutata</taxon>
    </lineage>
</organism>
<accession>A0ACA9P8F2</accession>
<gene>
    <name evidence="1" type="ORF">DHETER_LOCUS11305</name>
</gene>
<sequence>INKALYQLEKKYQSLSDCVSKAIFLYKIEALATKENIFPKALLYIESEKQISIK</sequence>
<dbReference type="EMBL" id="CAJVPU010024351">
    <property type="protein sequence ID" value="CAG8692076.1"/>
    <property type="molecule type" value="Genomic_DNA"/>
</dbReference>
<reference evidence="1" key="1">
    <citation type="submission" date="2021-06" db="EMBL/GenBank/DDBJ databases">
        <authorList>
            <person name="Kallberg Y."/>
            <person name="Tangrot J."/>
            <person name="Rosling A."/>
        </authorList>
    </citation>
    <scope>NUCLEOTIDE SEQUENCE</scope>
    <source>
        <strain evidence="1">IL203A</strain>
    </source>
</reference>